<reference evidence="2" key="1">
    <citation type="submission" date="2019-11" db="EMBL/GenBank/DDBJ databases">
        <title>Microbial mats filling the niche in hypersaline microbial mats.</title>
        <authorList>
            <person name="Wong H.L."/>
            <person name="Macleod F.I."/>
            <person name="White R.A. III"/>
            <person name="Burns B.P."/>
        </authorList>
    </citation>
    <scope>NUCLEOTIDE SEQUENCE</scope>
    <source>
        <strain evidence="2">Rbin_158</strain>
    </source>
</reference>
<sequence length="230" mass="26120">MSTSRRAKDFRDHLLQILIPSVGWGYLSLVGNTSRMSLLGKSEHDTLKRQYPHVIYVGWHEQILTGAWAFRRRGITILISQSRDGEYISRITHLLGFDTVRASSSRGGVRGFLQLLTVLQRTGDVIFLADGPRGPAKQCKAGVITLAKRANVPIIPTTVLASRYRRVRSWDRTIVPLPFSRFLLHYGAPFFVPPDLDKSAIEEYQRWLAQRLDQLFEQTVEKIAHPPSSL</sequence>
<protein>
    <submittedName>
        <fullName evidence="2">DUF374 domain-containing protein</fullName>
    </submittedName>
</protein>
<dbReference type="Pfam" id="PF04028">
    <property type="entry name" value="DUF374"/>
    <property type="match status" value="1"/>
</dbReference>
<dbReference type="AlphaFoldDB" id="A0A9D5Q4F3"/>
<organism evidence="2 3">
    <name type="scientific">candidate division KSB3 bacterium</name>
    <dbReference type="NCBI Taxonomy" id="2044937"/>
    <lineage>
        <taxon>Bacteria</taxon>
        <taxon>candidate division KSB3</taxon>
    </lineage>
</organism>
<comment type="caution">
    <text evidence="2">The sequence shown here is derived from an EMBL/GenBank/DDBJ whole genome shotgun (WGS) entry which is preliminary data.</text>
</comment>
<feature type="domain" description="DUF374" evidence="1">
    <location>
        <begin position="69"/>
        <end position="136"/>
    </location>
</feature>
<gene>
    <name evidence="2" type="ORF">GF339_01385</name>
</gene>
<name>A0A9D5Q4F3_9BACT</name>
<proteinExistence type="predicted"/>
<dbReference type="SUPFAM" id="SSF69593">
    <property type="entry name" value="Glycerol-3-phosphate (1)-acyltransferase"/>
    <property type="match status" value="1"/>
</dbReference>
<dbReference type="CDD" id="cd07983">
    <property type="entry name" value="LPLAT_DUF374-like"/>
    <property type="match status" value="1"/>
</dbReference>
<accession>A0A9D5Q4F3</accession>
<evidence type="ECO:0000313" key="3">
    <source>
        <dbReference type="Proteomes" id="UP000649604"/>
    </source>
</evidence>
<dbReference type="EMBL" id="WJJP01000039">
    <property type="protein sequence ID" value="MBD3323203.1"/>
    <property type="molecule type" value="Genomic_DNA"/>
</dbReference>
<dbReference type="Proteomes" id="UP000649604">
    <property type="component" value="Unassembled WGS sequence"/>
</dbReference>
<evidence type="ECO:0000313" key="2">
    <source>
        <dbReference type="EMBL" id="MBD3323203.1"/>
    </source>
</evidence>
<dbReference type="InterPro" id="IPR007172">
    <property type="entry name" value="DUF374"/>
</dbReference>
<evidence type="ECO:0000259" key="1">
    <source>
        <dbReference type="Pfam" id="PF04028"/>
    </source>
</evidence>